<dbReference type="PANTHER" id="PTHR31589">
    <property type="entry name" value="PROTEIN, PUTATIVE (DUF239)-RELATED-RELATED"/>
    <property type="match status" value="1"/>
</dbReference>
<gene>
    <name evidence="2" type="ORF">ZIOFF_072226</name>
</gene>
<keyword evidence="3" id="KW-1185">Reference proteome</keyword>
<comment type="caution">
    <text evidence="2">The sequence shown here is derived from an EMBL/GenBank/DDBJ whole genome shotgun (WGS) entry which is preliminary data.</text>
</comment>
<dbReference type="AlphaFoldDB" id="A0A8J5C9T6"/>
<dbReference type="InterPro" id="IPR053168">
    <property type="entry name" value="Glutamic_endopeptidase"/>
</dbReference>
<dbReference type="InterPro" id="IPR004314">
    <property type="entry name" value="Neprosin"/>
</dbReference>
<evidence type="ECO:0000313" key="2">
    <source>
        <dbReference type="EMBL" id="KAG6471129.1"/>
    </source>
</evidence>
<proteinExistence type="predicted"/>
<dbReference type="Pfam" id="PF03080">
    <property type="entry name" value="Neprosin"/>
    <property type="match status" value="2"/>
</dbReference>
<name>A0A8J5C9T6_ZINOF</name>
<dbReference type="PROSITE" id="PS52045">
    <property type="entry name" value="NEPROSIN_PEP_CD"/>
    <property type="match status" value="2"/>
</dbReference>
<reference evidence="2 3" key="1">
    <citation type="submission" date="2020-08" db="EMBL/GenBank/DDBJ databases">
        <title>Plant Genome Project.</title>
        <authorList>
            <person name="Zhang R.-G."/>
        </authorList>
    </citation>
    <scope>NUCLEOTIDE SEQUENCE [LARGE SCALE GENOMIC DNA]</scope>
    <source>
        <tissue evidence="2">Rhizome</tissue>
    </source>
</reference>
<dbReference type="EMBL" id="JACMSC010000021">
    <property type="protein sequence ID" value="KAG6471129.1"/>
    <property type="molecule type" value="Genomic_DNA"/>
</dbReference>
<dbReference type="PANTHER" id="PTHR31589:SF246">
    <property type="entry name" value="CARBOXYL-TERMINAL PEPTIDASE"/>
    <property type="match status" value="1"/>
</dbReference>
<feature type="domain" description="Neprosin PEP catalytic" evidence="1">
    <location>
        <begin position="256"/>
        <end position="379"/>
    </location>
</feature>
<organism evidence="2 3">
    <name type="scientific">Zingiber officinale</name>
    <name type="common">Ginger</name>
    <name type="synonym">Amomum zingiber</name>
    <dbReference type="NCBI Taxonomy" id="94328"/>
    <lineage>
        <taxon>Eukaryota</taxon>
        <taxon>Viridiplantae</taxon>
        <taxon>Streptophyta</taxon>
        <taxon>Embryophyta</taxon>
        <taxon>Tracheophyta</taxon>
        <taxon>Spermatophyta</taxon>
        <taxon>Magnoliopsida</taxon>
        <taxon>Liliopsida</taxon>
        <taxon>Zingiberales</taxon>
        <taxon>Zingiberaceae</taxon>
        <taxon>Zingiber</taxon>
    </lineage>
</organism>
<protein>
    <recommendedName>
        <fullName evidence="1">Neprosin PEP catalytic domain-containing protein</fullName>
    </recommendedName>
</protein>
<evidence type="ECO:0000313" key="3">
    <source>
        <dbReference type="Proteomes" id="UP000734854"/>
    </source>
</evidence>
<sequence length="380" mass="42570">MQALSGPFYGAYAKMTTHKLPDLQPDQSSSSAIYLYGDTDVPGNEVNVIQVGWHDSNTGNWWVTYNDQLPLGYFPKELLPKMDHYASAIQMGGRVYSHLNVPSPPMGSGHPIKEGRTKTASFIQVQFVDQMNNLYGLNPDFIDPEADIEDYYSVGGYRYVDDKDKCIFNYGGAGVGIRAMSEISSETTTIPTTMVKPSETYNTIPTLIQFRSLASDKMVTTYSGSRNTITGDLFDCVDMYKQPAFDHPLLKNHTLQDSNTGNWWVTYNDQLPLGYFPKELLPKMDDYASAIQMGGRVYSHLNVPSPPMGSGHPIKEGRTKTASFIQVQFVDQMNNLYGLNPDFIDPEADIEDYYSVGGYRYVDDKDKYIFNYGGPGGFKK</sequence>
<evidence type="ECO:0000259" key="1">
    <source>
        <dbReference type="PROSITE" id="PS52045"/>
    </source>
</evidence>
<dbReference type="Proteomes" id="UP000734854">
    <property type="component" value="Unassembled WGS sequence"/>
</dbReference>
<accession>A0A8J5C9T6</accession>
<feature type="domain" description="Neprosin PEP catalytic" evidence="1">
    <location>
        <begin position="1"/>
        <end position="178"/>
    </location>
</feature>